<sequence length="126" mass="14695">MTFWENFFVGVGLDKPNEWGFDTTQVDNILKKLKVQATQTKHDEQDDDEETGLPKDNSEKTTRPQGRIHQEQEKHKQFLGFLVPYYKPAEYISLLVTYAGNNLVERTYESDINGNKFNTRVHAIRC</sequence>
<dbReference type="Proteomes" id="UP001177003">
    <property type="component" value="Chromosome 4"/>
</dbReference>
<name>A0AA35YWL5_LACSI</name>
<protein>
    <submittedName>
        <fullName evidence="2">Uncharacterized protein</fullName>
    </submittedName>
</protein>
<keyword evidence="3" id="KW-1185">Reference proteome</keyword>
<feature type="compositionally biased region" description="Basic and acidic residues" evidence="1">
    <location>
        <begin position="52"/>
        <end position="72"/>
    </location>
</feature>
<reference evidence="2" key="1">
    <citation type="submission" date="2023-04" db="EMBL/GenBank/DDBJ databases">
        <authorList>
            <person name="Vijverberg K."/>
            <person name="Xiong W."/>
            <person name="Schranz E."/>
        </authorList>
    </citation>
    <scope>NUCLEOTIDE SEQUENCE</scope>
</reference>
<feature type="region of interest" description="Disordered" evidence="1">
    <location>
        <begin position="37"/>
        <end position="72"/>
    </location>
</feature>
<proteinExistence type="predicted"/>
<accession>A0AA35YWL5</accession>
<organism evidence="2 3">
    <name type="scientific">Lactuca saligna</name>
    <name type="common">Willowleaf lettuce</name>
    <dbReference type="NCBI Taxonomy" id="75948"/>
    <lineage>
        <taxon>Eukaryota</taxon>
        <taxon>Viridiplantae</taxon>
        <taxon>Streptophyta</taxon>
        <taxon>Embryophyta</taxon>
        <taxon>Tracheophyta</taxon>
        <taxon>Spermatophyta</taxon>
        <taxon>Magnoliopsida</taxon>
        <taxon>eudicotyledons</taxon>
        <taxon>Gunneridae</taxon>
        <taxon>Pentapetalae</taxon>
        <taxon>asterids</taxon>
        <taxon>campanulids</taxon>
        <taxon>Asterales</taxon>
        <taxon>Asteraceae</taxon>
        <taxon>Cichorioideae</taxon>
        <taxon>Cichorieae</taxon>
        <taxon>Lactucinae</taxon>
        <taxon>Lactuca</taxon>
    </lineage>
</organism>
<dbReference type="AlphaFoldDB" id="A0AA35YWL5"/>
<evidence type="ECO:0000313" key="3">
    <source>
        <dbReference type="Proteomes" id="UP001177003"/>
    </source>
</evidence>
<evidence type="ECO:0000313" key="2">
    <source>
        <dbReference type="EMBL" id="CAI9281616.1"/>
    </source>
</evidence>
<evidence type="ECO:0000256" key="1">
    <source>
        <dbReference type="SAM" id="MobiDB-lite"/>
    </source>
</evidence>
<gene>
    <name evidence="2" type="ORF">LSALG_LOCUS21301</name>
</gene>
<dbReference type="EMBL" id="OX465080">
    <property type="protein sequence ID" value="CAI9281616.1"/>
    <property type="molecule type" value="Genomic_DNA"/>
</dbReference>